<evidence type="ECO:0000313" key="1">
    <source>
        <dbReference type="EMBL" id="VAW08595.1"/>
    </source>
</evidence>
<accession>A0A3B0SRW3</accession>
<dbReference type="PANTHER" id="PTHR34934">
    <property type="entry name" value="FLAVIN-DEPENDENT THYMIDYLATE SYNTHASE"/>
    <property type="match status" value="1"/>
</dbReference>
<gene>
    <name evidence="1" type="ORF">MNBD_ACTINO01-872</name>
</gene>
<dbReference type="EMBL" id="UOEI01000615">
    <property type="protein sequence ID" value="VAW08595.1"/>
    <property type="molecule type" value="Genomic_DNA"/>
</dbReference>
<dbReference type="PROSITE" id="PS51331">
    <property type="entry name" value="THYX"/>
    <property type="match status" value="2"/>
</dbReference>
<protein>
    <submittedName>
        <fullName evidence="1">Thymidylate synthase ThyX</fullName>
        <ecNumber evidence="1">2.1.1.148</ecNumber>
    </submittedName>
</protein>
<name>A0A3B0SRW3_9ZZZZ</name>
<dbReference type="GO" id="GO:0032259">
    <property type="term" value="P:methylation"/>
    <property type="evidence" value="ECO:0007669"/>
    <property type="project" value="UniProtKB-KW"/>
</dbReference>
<dbReference type="GO" id="GO:0050797">
    <property type="term" value="F:thymidylate synthase (FAD) activity"/>
    <property type="evidence" value="ECO:0007669"/>
    <property type="project" value="UniProtKB-EC"/>
</dbReference>
<dbReference type="InterPro" id="IPR036098">
    <property type="entry name" value="Thymidylate_synthase_ThyX_sf"/>
</dbReference>
<dbReference type="GO" id="GO:0006231">
    <property type="term" value="P:dTMP biosynthetic process"/>
    <property type="evidence" value="ECO:0007669"/>
    <property type="project" value="InterPro"/>
</dbReference>
<reference evidence="1" key="1">
    <citation type="submission" date="2018-06" db="EMBL/GenBank/DDBJ databases">
        <authorList>
            <person name="Zhirakovskaya E."/>
        </authorList>
    </citation>
    <scope>NUCLEOTIDE SEQUENCE</scope>
</reference>
<dbReference type="GO" id="GO:0004799">
    <property type="term" value="F:thymidylate synthase activity"/>
    <property type="evidence" value="ECO:0007669"/>
    <property type="project" value="TreeGrafter"/>
</dbReference>
<proteinExistence type="predicted"/>
<keyword evidence="1" id="KW-0489">Methyltransferase</keyword>
<dbReference type="EC" id="2.1.1.148" evidence="1"/>
<dbReference type="AlphaFoldDB" id="A0A3B0SRW3"/>
<dbReference type="PANTHER" id="PTHR34934:SF1">
    <property type="entry name" value="FLAVIN-DEPENDENT THYMIDYLATE SYNTHASE"/>
    <property type="match status" value="1"/>
</dbReference>
<dbReference type="Gene3D" id="3.30.1360.170">
    <property type="match status" value="2"/>
</dbReference>
<dbReference type="Pfam" id="PF02511">
    <property type="entry name" value="Thy1"/>
    <property type="match status" value="2"/>
</dbReference>
<organism evidence="1">
    <name type="scientific">hydrothermal vent metagenome</name>
    <dbReference type="NCBI Taxonomy" id="652676"/>
    <lineage>
        <taxon>unclassified sequences</taxon>
        <taxon>metagenomes</taxon>
        <taxon>ecological metagenomes</taxon>
    </lineage>
</organism>
<dbReference type="InterPro" id="IPR003669">
    <property type="entry name" value="Thymidylate_synthase_ThyX"/>
</dbReference>
<dbReference type="SUPFAM" id="SSF69796">
    <property type="entry name" value="Thymidylate synthase-complementing protein Thy1"/>
    <property type="match status" value="2"/>
</dbReference>
<dbReference type="GO" id="GO:0050660">
    <property type="term" value="F:flavin adenine dinucleotide binding"/>
    <property type="evidence" value="ECO:0007669"/>
    <property type="project" value="InterPro"/>
</dbReference>
<sequence>MSNPSAPFHVEEFTASETTILERYFSNTDQPVFAIRGLPEVVKGALFARYSRSPKSVRRLFLDEFTTGSDDAVAAIADQATDDGPVGVERAQTLYDRVFTEYGDDSVAQLGGAHLAVEQASNILTKVLEWGRLASYLEQSTRYIFYDQKLGDRYRYHVPTELGTTPARERYMREIDGLFGVYSLVVEKLVAYYEAMYPKEDGDSTFVWRSTIRAKACDDARGLLPAATTSNVGIFASGQAYEALLLRMAAHPLDEVRWFGDRMLKELRTVIPSFMKRVDVPERGGVWAKYFTDNNAAMSERAKLLDTVPATNPGVDLVEWDPEGERRVAASALYPFVSLSDRELSAHVDAMSEDEIDGVFAAYVGNRSNRRHKPGRGLEETFYRFDIVCDYGIFRDLQRHRMLTLQWQALSPTNGFIVPESIEDVGAAAKWVATMERMALLYGDLEDEISPQVAQYVIPFAYNVRFSLKLNAREAFHMLELRTQQGGHPGYRAVCQEMHRQIRDVAGHGRIAEAMSFVDHNDYDLARLATERRAAARRAALGVDDPSA</sequence>
<dbReference type="CDD" id="cd20175">
    <property type="entry name" value="ThyX"/>
    <property type="match status" value="1"/>
</dbReference>
<dbReference type="GO" id="GO:0070402">
    <property type="term" value="F:NADPH binding"/>
    <property type="evidence" value="ECO:0007669"/>
    <property type="project" value="TreeGrafter"/>
</dbReference>
<keyword evidence="1" id="KW-0808">Transferase</keyword>